<keyword evidence="1" id="KW-0732">Signal</keyword>
<dbReference type="AlphaFoldDB" id="A0A1R4GZ39"/>
<dbReference type="InterPro" id="IPR011051">
    <property type="entry name" value="RmlC_Cupin_sf"/>
</dbReference>
<evidence type="ECO:0000313" key="3">
    <source>
        <dbReference type="Proteomes" id="UP000195667"/>
    </source>
</evidence>
<evidence type="ECO:0000313" key="2">
    <source>
        <dbReference type="EMBL" id="SJM89090.1"/>
    </source>
</evidence>
<dbReference type="Gene3D" id="2.60.120.10">
    <property type="entry name" value="Jelly Rolls"/>
    <property type="match status" value="1"/>
</dbReference>
<dbReference type="InterPro" id="IPR014710">
    <property type="entry name" value="RmlC-like_jellyroll"/>
</dbReference>
<feature type="chain" id="PRO_5012616460" evidence="1">
    <location>
        <begin position="30"/>
        <end position="130"/>
    </location>
</feature>
<proteinExistence type="predicted"/>
<accession>A0A1R4GZ39</accession>
<reference evidence="3" key="1">
    <citation type="submission" date="2017-02" db="EMBL/GenBank/DDBJ databases">
        <authorList>
            <person name="Daims H."/>
        </authorList>
    </citation>
    <scope>NUCLEOTIDE SEQUENCE [LARGE SCALE GENOMIC DNA]</scope>
</reference>
<evidence type="ECO:0000256" key="1">
    <source>
        <dbReference type="SAM" id="SignalP"/>
    </source>
</evidence>
<keyword evidence="3" id="KW-1185">Reference proteome</keyword>
<protein>
    <submittedName>
        <fullName evidence="2">Cupin 2 conserved barrel domain protein</fullName>
    </submittedName>
</protein>
<organism evidence="2 3">
    <name type="scientific">Crenothrix polyspora</name>
    <dbReference type="NCBI Taxonomy" id="360316"/>
    <lineage>
        <taxon>Bacteria</taxon>
        <taxon>Pseudomonadati</taxon>
        <taxon>Pseudomonadota</taxon>
        <taxon>Gammaproteobacteria</taxon>
        <taxon>Methylococcales</taxon>
        <taxon>Crenotrichaceae</taxon>
        <taxon>Crenothrix</taxon>
    </lineage>
</organism>
<dbReference type="RefSeq" id="WP_245807839.1">
    <property type="nucleotide sequence ID" value="NZ_FUKI01000002.1"/>
</dbReference>
<sequence length="130" mass="14043">MLQTFRSLLTSVSVLTASLLVLATSPVVADDNIVLQRTTLLEKAVELPSNPVNTKVIRVSFPPAFKTPLHTHEGPGPRYIISGTLKVVDASGEKTYGSGQVFWETGEQMTIENVGHGAAEIVIFELDPIK</sequence>
<dbReference type="EMBL" id="FUKI01000002">
    <property type="protein sequence ID" value="SJM89090.1"/>
    <property type="molecule type" value="Genomic_DNA"/>
</dbReference>
<dbReference type="Proteomes" id="UP000195667">
    <property type="component" value="Unassembled WGS sequence"/>
</dbReference>
<gene>
    <name evidence="2" type="ORF">CRENPOLYSF1_100009</name>
</gene>
<name>A0A1R4GZ39_9GAMM</name>
<dbReference type="SUPFAM" id="SSF51182">
    <property type="entry name" value="RmlC-like cupins"/>
    <property type="match status" value="1"/>
</dbReference>
<feature type="signal peptide" evidence="1">
    <location>
        <begin position="1"/>
        <end position="29"/>
    </location>
</feature>